<feature type="non-terminal residue" evidence="2">
    <location>
        <position position="1"/>
    </location>
</feature>
<dbReference type="SUPFAM" id="SSF82185">
    <property type="entry name" value="Histone H3 K4-specific methyltransferase SET7/9 N-terminal domain"/>
    <property type="match status" value="1"/>
</dbReference>
<organism evidence="2">
    <name type="scientific">marine metagenome</name>
    <dbReference type="NCBI Taxonomy" id="408172"/>
    <lineage>
        <taxon>unclassified sequences</taxon>
        <taxon>metagenomes</taxon>
        <taxon>ecological metagenomes</taxon>
    </lineage>
</organism>
<evidence type="ECO:0000256" key="1">
    <source>
        <dbReference type="ARBA" id="ARBA00022737"/>
    </source>
</evidence>
<dbReference type="SMART" id="SM00698">
    <property type="entry name" value="MORN"/>
    <property type="match status" value="2"/>
</dbReference>
<dbReference type="Gene3D" id="2.20.110.10">
    <property type="entry name" value="Histone H3 K4-specific methyltransferase SET7/9 N-terminal domain"/>
    <property type="match status" value="1"/>
</dbReference>
<dbReference type="EMBL" id="UINC01068988">
    <property type="protein sequence ID" value="SVC02019.1"/>
    <property type="molecule type" value="Genomic_DNA"/>
</dbReference>
<proteinExistence type="predicted"/>
<name>A0A382IRW6_9ZZZZ</name>
<sequence length="133" mass="14801">VKHILIILISILLLSSPVIGDNHKGETLYGWGNTLPYVWKGVGDKETHPKYEGDVENGVPNGLGVLIFPSGEKYVGEWKNGERHGQGTFTHPNGYKYIGDWNKGYFGTGTWYDIKGNILKKYVNGKVTYTVGE</sequence>
<keyword evidence="1" id="KW-0677">Repeat</keyword>
<accession>A0A382IRW6</accession>
<reference evidence="2" key="1">
    <citation type="submission" date="2018-05" db="EMBL/GenBank/DDBJ databases">
        <authorList>
            <person name="Lanie J.A."/>
            <person name="Ng W.-L."/>
            <person name="Kazmierczak K.M."/>
            <person name="Andrzejewski T.M."/>
            <person name="Davidsen T.M."/>
            <person name="Wayne K.J."/>
            <person name="Tettelin H."/>
            <person name="Glass J.I."/>
            <person name="Rusch D."/>
            <person name="Podicherti R."/>
            <person name="Tsui H.-C.T."/>
            <person name="Winkler M.E."/>
        </authorList>
    </citation>
    <scope>NUCLEOTIDE SEQUENCE</scope>
</reference>
<dbReference type="Pfam" id="PF02493">
    <property type="entry name" value="MORN"/>
    <property type="match status" value="2"/>
</dbReference>
<dbReference type="PANTHER" id="PTHR23084">
    <property type="entry name" value="PHOSPHATIDYLINOSITOL-4-PHOSPHATE 5-KINASE RELATED"/>
    <property type="match status" value="1"/>
</dbReference>
<dbReference type="AlphaFoldDB" id="A0A382IRW6"/>
<dbReference type="InterPro" id="IPR003409">
    <property type="entry name" value="MORN"/>
</dbReference>
<evidence type="ECO:0000313" key="2">
    <source>
        <dbReference type="EMBL" id="SVC02019.1"/>
    </source>
</evidence>
<gene>
    <name evidence="2" type="ORF">METZ01_LOCUS254873</name>
</gene>
<protein>
    <recommendedName>
        <fullName evidence="3">MORN motif-containing protein</fullName>
    </recommendedName>
</protein>
<dbReference type="PANTHER" id="PTHR23084:SF263">
    <property type="entry name" value="MORN REPEAT-CONTAINING PROTEIN 1"/>
    <property type="match status" value="1"/>
</dbReference>
<evidence type="ECO:0008006" key="3">
    <source>
        <dbReference type="Google" id="ProtNLM"/>
    </source>
</evidence>